<dbReference type="AlphaFoldDB" id="A0A1A8W4T5"/>
<dbReference type="GO" id="GO:0009411">
    <property type="term" value="P:response to UV"/>
    <property type="evidence" value="ECO:0007669"/>
    <property type="project" value="TreeGrafter"/>
</dbReference>
<dbReference type="PANTHER" id="PTHR31399">
    <property type="entry name" value="DNA-DIRECTED PRIMASE / POLYMERASE PROTEIN"/>
    <property type="match status" value="1"/>
</dbReference>
<dbReference type="GO" id="GO:0006264">
    <property type="term" value="P:mitochondrial DNA replication"/>
    <property type="evidence" value="ECO:0007669"/>
    <property type="project" value="TreeGrafter"/>
</dbReference>
<feature type="compositionally biased region" description="Basic and acidic residues" evidence="5">
    <location>
        <begin position="339"/>
        <end position="352"/>
    </location>
</feature>
<evidence type="ECO:0000256" key="1">
    <source>
        <dbReference type="ARBA" id="ARBA00026139"/>
    </source>
</evidence>
<dbReference type="EC" id="2.7.7.102" evidence="3"/>
<dbReference type="GO" id="GO:0005759">
    <property type="term" value="C:mitochondrial matrix"/>
    <property type="evidence" value="ECO:0007669"/>
    <property type="project" value="TreeGrafter"/>
</dbReference>
<feature type="region of interest" description="Disordered" evidence="5">
    <location>
        <begin position="775"/>
        <end position="802"/>
    </location>
</feature>
<accession>A0A1A8W4T5</accession>
<evidence type="ECO:0000313" key="7">
    <source>
        <dbReference type="Proteomes" id="UP000078560"/>
    </source>
</evidence>
<feature type="compositionally biased region" description="Acidic residues" evidence="5">
    <location>
        <begin position="525"/>
        <end position="536"/>
    </location>
</feature>
<organism evidence="6 7">
    <name type="scientific">Plasmodium ovale curtisi</name>
    <dbReference type="NCBI Taxonomy" id="864141"/>
    <lineage>
        <taxon>Eukaryota</taxon>
        <taxon>Sar</taxon>
        <taxon>Alveolata</taxon>
        <taxon>Apicomplexa</taxon>
        <taxon>Aconoidasida</taxon>
        <taxon>Haemosporida</taxon>
        <taxon>Plasmodiidae</taxon>
        <taxon>Plasmodium</taxon>
        <taxon>Plasmodium (Plasmodium)</taxon>
    </lineage>
</organism>
<evidence type="ECO:0000256" key="3">
    <source>
        <dbReference type="ARBA" id="ARBA00044768"/>
    </source>
</evidence>
<evidence type="ECO:0000256" key="2">
    <source>
        <dbReference type="ARBA" id="ARBA00044677"/>
    </source>
</evidence>
<feature type="compositionally biased region" description="Basic and acidic residues" evidence="5">
    <location>
        <begin position="786"/>
        <end position="802"/>
    </location>
</feature>
<reference evidence="7" key="1">
    <citation type="submission" date="2016-05" db="EMBL/GenBank/DDBJ databases">
        <authorList>
            <person name="Naeem Raeece"/>
        </authorList>
    </citation>
    <scope>NUCLEOTIDE SEQUENCE [LARGE SCALE GENOMIC DNA]</scope>
</reference>
<dbReference type="PANTHER" id="PTHR31399:SF0">
    <property type="entry name" value="DNA-DIRECTED PRIMASE_POLYMERASE PROTEIN"/>
    <property type="match status" value="1"/>
</dbReference>
<protein>
    <recommendedName>
        <fullName evidence="1">DNA-directed primase/polymerase protein</fullName>
        <ecNumber evidence="3">2.7.7.102</ecNumber>
    </recommendedName>
</protein>
<dbReference type="GO" id="GO:0003887">
    <property type="term" value="F:DNA-directed DNA polymerase activity"/>
    <property type="evidence" value="ECO:0007669"/>
    <property type="project" value="UniProtKB-EC"/>
</dbReference>
<feature type="region of interest" description="Disordered" evidence="5">
    <location>
        <begin position="493"/>
        <end position="543"/>
    </location>
</feature>
<gene>
    <name evidence="6" type="ORF">POVCU2_0044510</name>
</gene>
<feature type="compositionally biased region" description="Polar residues" evidence="5">
    <location>
        <begin position="327"/>
        <end position="338"/>
    </location>
</feature>
<evidence type="ECO:0000313" key="6">
    <source>
        <dbReference type="EMBL" id="SBS87788.1"/>
    </source>
</evidence>
<dbReference type="EMBL" id="FLQU01000599">
    <property type="protein sequence ID" value="SBS87788.1"/>
    <property type="molecule type" value="Genomic_DNA"/>
</dbReference>
<proteinExistence type="predicted"/>
<dbReference type="GO" id="GO:0005634">
    <property type="term" value="C:nucleus"/>
    <property type="evidence" value="ECO:0007669"/>
    <property type="project" value="TreeGrafter"/>
</dbReference>
<sequence length="916" mass="108054">MVIDAETFYGKRKNSSTSLEGNIEKYTLLKKIRNLSEAREDNNDVKKKIFYKQQDALSYYNNLLGEKSNNENFSIQDSSKKKHVIIYTEELENGKRCFILDSLFNFLKVYCVYALSLGGIYFQEEEGNNKGKMLNTCLGNSREEEEEEKESHLYELILSNEKRWLFFDIEYDIVDMHKNKEKVLFIFLLEFCLYIYTHYDIKICLNDVLILDSSTNVKISFHIIIKNIHTLNYDYYEYLIDYCNFFKNNMNKSENNFYDTYKNKQTKVNTQKGKKKLLLFDNENVLKQFVDIFIGHVISTIEQTKNTCIVNASTLFIKKDQDAHPNGSGSHVTSFLENTQKERTPVSEEPKGRTSMGEGTNEDKLQRGYTVEETWNHPNVEIQDRANNSNRTAVLNAINDFSEIYDVINAIQSGYSPIDHPRCDKHSCEKRDQLHEEEKEKQAYFHLYSHSAERVIDHYIDILKRKNKQEKKDKNYIILLYARKKIIASAEGRVGEEHTGKRRTYNVDEGSPIPNCRSVDKNNESDNENASDDNDNDNNYNGNDNDDEMMLLRCIIDNSVYSKNRNFRMIFSSKKKKRNKLLLSIFNVKKYDKTDINDLVLKSLVSFYNQDDLAHRVDADDLFLNGDDVPKYGQITTPNSRKVHLSKRSGGNIPGEKVTMIKLQNAHRSINIGEISYAHIHTILKIIFYWNFQLYRNFKKTNIYVNKFKSEICKEYFYKIIKVHNNIKYEHFKEYLNDDNAHLNVYCGKSYCEDGISNGEEERMTGEANRWMHSTIQNGTHGSNRNIEENSERKDGPLQKENRRDISPCCNLLNRYDKLFLQSEEFYTYVLDEYKKKLMNKSGDYTSFLINYFIYSILVNNEEYILNFRDNKYCKNKNLSHKSNHIYLIYNYRKNLFVQKCYDNECAYFVSNIYYL</sequence>
<comment type="catalytic activity">
    <reaction evidence="4">
        <text>DNA(n) + a 2'-deoxyribonucleoside 5'-triphosphate = DNA(n+1) + diphosphate</text>
        <dbReference type="Rhea" id="RHEA:22508"/>
        <dbReference type="Rhea" id="RHEA-COMP:17339"/>
        <dbReference type="Rhea" id="RHEA-COMP:17340"/>
        <dbReference type="ChEBI" id="CHEBI:33019"/>
        <dbReference type="ChEBI" id="CHEBI:61560"/>
        <dbReference type="ChEBI" id="CHEBI:173112"/>
        <dbReference type="EC" id="2.7.7.7"/>
    </reaction>
    <physiologicalReaction direction="left-to-right" evidence="4">
        <dbReference type="Rhea" id="RHEA:22509"/>
    </physiologicalReaction>
</comment>
<feature type="compositionally biased region" description="Polar residues" evidence="5">
    <location>
        <begin position="775"/>
        <end position="785"/>
    </location>
</feature>
<dbReference type="GO" id="GO:0003682">
    <property type="term" value="F:chromatin binding"/>
    <property type="evidence" value="ECO:0007669"/>
    <property type="project" value="TreeGrafter"/>
</dbReference>
<dbReference type="InterPro" id="IPR044917">
    <property type="entry name" value="PRIMPOL"/>
</dbReference>
<comment type="catalytic activity">
    <reaction evidence="2">
        <text>ssDNA + n NTP = ssDNA/pppN(pN)n-1 hybrid + (n-1) diphosphate.</text>
        <dbReference type="EC" id="2.7.7.102"/>
    </reaction>
</comment>
<dbReference type="GO" id="GO:0042276">
    <property type="term" value="P:error-prone translesion synthesis"/>
    <property type="evidence" value="ECO:0007669"/>
    <property type="project" value="InterPro"/>
</dbReference>
<dbReference type="Proteomes" id="UP000078560">
    <property type="component" value="Unassembled WGS sequence"/>
</dbReference>
<feature type="region of interest" description="Disordered" evidence="5">
    <location>
        <begin position="321"/>
        <end position="366"/>
    </location>
</feature>
<name>A0A1A8W4T5_PLAOA</name>
<evidence type="ECO:0000256" key="4">
    <source>
        <dbReference type="ARBA" id="ARBA00047303"/>
    </source>
</evidence>
<evidence type="ECO:0000256" key="5">
    <source>
        <dbReference type="SAM" id="MobiDB-lite"/>
    </source>
</evidence>
<dbReference type="GO" id="GO:0031297">
    <property type="term" value="P:replication fork processing"/>
    <property type="evidence" value="ECO:0007669"/>
    <property type="project" value="TreeGrafter"/>
</dbReference>